<evidence type="ECO:0000313" key="2">
    <source>
        <dbReference type="Proteomes" id="UP001176429"/>
    </source>
</evidence>
<evidence type="ECO:0000313" key="1">
    <source>
        <dbReference type="EMBL" id="MDO7877157.1"/>
    </source>
</evidence>
<comment type="caution">
    <text evidence="1">The sequence shown here is derived from an EMBL/GenBank/DDBJ whole genome shotgun (WGS) entry which is preliminary data.</text>
</comment>
<reference evidence="1" key="1">
    <citation type="submission" date="2023-07" db="EMBL/GenBank/DDBJ databases">
        <authorList>
            <person name="Kim M.K."/>
        </authorList>
    </citation>
    <scope>NUCLEOTIDE SEQUENCE</scope>
    <source>
        <strain evidence="1">ASUV-10-1</strain>
    </source>
</reference>
<organism evidence="1 2">
    <name type="scientific">Hymenobacter aranciens</name>
    <dbReference type="NCBI Taxonomy" id="3063996"/>
    <lineage>
        <taxon>Bacteria</taxon>
        <taxon>Pseudomonadati</taxon>
        <taxon>Bacteroidota</taxon>
        <taxon>Cytophagia</taxon>
        <taxon>Cytophagales</taxon>
        <taxon>Hymenobacteraceae</taxon>
        <taxon>Hymenobacter</taxon>
    </lineage>
</organism>
<accession>A0ABT9BFY1</accession>
<gene>
    <name evidence="1" type="ORF">Q5H93_20595</name>
</gene>
<keyword evidence="2" id="KW-1185">Reference proteome</keyword>
<protein>
    <submittedName>
        <fullName evidence="1">Uncharacterized protein</fullName>
    </submittedName>
</protein>
<dbReference type="Proteomes" id="UP001176429">
    <property type="component" value="Unassembled WGS sequence"/>
</dbReference>
<name>A0ABT9BFY1_9BACT</name>
<sequence>MAGAAVCGTNYTLSSSAIPLLTLTQGGAYTLPAGAGQPGQVLTQQAGGAVRFQDPQWTQNGAALYPSTPGSNIGIDTSTPNARLSISPTTTEPKLTLFDGGSRLAHYGLGVSGSQLNYHVLTSSDRHVFYAKGRNGDGTELLRIQGDGNVGIDMGGAAPGARLDVRGGVLAGGSNGVGAQGAHLQWNRSGGEGETWLINNLGLGNAAVSGIRFGGATTGSTTTVTEWARFLTNGNLGLGTTTPGARLEVAGQVKITGGAPGPGKVLTSDGSGLATWESVAGAAATNFVQNQTAAAQAASFRIGGSGRIDGENQGLLVDAGGAARVGLMKYAGHEAGLWRAAGQDFEIGRTDVSDLTTTPTTYTTDVYVDGTGNVGIGTGTAAAARLHVAGTAGTSNVRLESLGGTGTRLVTADASGNLGSSTSTAAFGNEFIRNSGTVQAGAVFNIGGGGVVGGSLTANGGLNVTGPTFINNTGTGTTLVGNSSSGAVSVTGSSVSLVSGVNSLSLNTSNNTLFGGANSISLLTPGGGALSMGSTGVNLSSPNGNLLIGTGNTIALGNANGTLNINGTSMSLSSARGMLNIGSNWSASSQGAISFISNAGTSFYSSGAFDILSTGGFTLNSSSGTTITAGPNSLTVLNNGVGVGTTAPTSTLHTTGTVAVGVTNGLAGSPSPGVALTATAYNGLSPSGTNSHYQLPNPTTCVGRVYYLRNNSSSEMATLHTAGGLLFDGGDATGVTGYGLSPSGSSKTVTVISDGTNWTVLRSGN</sequence>
<dbReference type="EMBL" id="JAUQSY010000017">
    <property type="protein sequence ID" value="MDO7877157.1"/>
    <property type="molecule type" value="Genomic_DNA"/>
</dbReference>
<proteinExistence type="predicted"/>
<dbReference type="RefSeq" id="WP_305008584.1">
    <property type="nucleotide sequence ID" value="NZ_JAUQSY010000017.1"/>
</dbReference>